<dbReference type="OrthoDB" id="8594067at2"/>
<gene>
    <name evidence="1" type="ORF">GH975_08395</name>
</gene>
<evidence type="ECO:0000313" key="2">
    <source>
        <dbReference type="Proteomes" id="UP000388235"/>
    </source>
</evidence>
<name>A0A5Q2Q8T7_9GAMM</name>
<dbReference type="RefSeq" id="WP_153714092.1">
    <property type="nucleotide sequence ID" value="NZ_CP045871.1"/>
</dbReference>
<organism evidence="1 2">
    <name type="scientific">Litorivicinus lipolyticus</name>
    <dbReference type="NCBI Taxonomy" id="418701"/>
    <lineage>
        <taxon>Bacteria</taxon>
        <taxon>Pseudomonadati</taxon>
        <taxon>Pseudomonadota</taxon>
        <taxon>Gammaproteobacteria</taxon>
        <taxon>Oceanospirillales</taxon>
        <taxon>Litorivicinaceae</taxon>
        <taxon>Litorivicinus</taxon>
    </lineage>
</organism>
<dbReference type="InterPro" id="IPR021322">
    <property type="entry name" value="DUF2924"/>
</dbReference>
<dbReference type="KEGG" id="llp:GH975_08395"/>
<sequence length="163" mass="18685">MNRKHNPVAIPSSVIEQIVGLKEMPFEDLKSFWLEVYQTEPPTNRRPYLERRLAYKLQENVYRQQNPALLERNQKRIEQLLKDTGNPRAAGKIVPEPGTVLIREYQEERHEVTVTLEGAFDYKGTLYSSLSEIARLITGTRWSGPVFFGLRSASKPSKKGGAK</sequence>
<keyword evidence="2" id="KW-1185">Reference proteome</keyword>
<dbReference type="Pfam" id="PF11149">
    <property type="entry name" value="DUF2924"/>
    <property type="match status" value="1"/>
</dbReference>
<protein>
    <submittedName>
        <fullName evidence="1">DUF2924 domain-containing protein</fullName>
    </submittedName>
</protein>
<dbReference type="AlphaFoldDB" id="A0A5Q2Q8T7"/>
<dbReference type="EMBL" id="CP045871">
    <property type="protein sequence ID" value="QGG80588.1"/>
    <property type="molecule type" value="Genomic_DNA"/>
</dbReference>
<dbReference type="Proteomes" id="UP000388235">
    <property type="component" value="Chromosome"/>
</dbReference>
<evidence type="ECO:0000313" key="1">
    <source>
        <dbReference type="EMBL" id="QGG80588.1"/>
    </source>
</evidence>
<accession>A0A5Q2Q8T7</accession>
<proteinExistence type="predicted"/>
<reference evidence="1 2" key="1">
    <citation type="submission" date="2019-11" db="EMBL/GenBank/DDBJ databases">
        <authorList>
            <person name="Khan S.A."/>
            <person name="Jeon C.O."/>
            <person name="Chun B.H."/>
        </authorList>
    </citation>
    <scope>NUCLEOTIDE SEQUENCE [LARGE SCALE GENOMIC DNA]</scope>
    <source>
        <strain evidence="1 2">IMCC 1097</strain>
    </source>
</reference>